<dbReference type="SUPFAM" id="SSF52540">
    <property type="entry name" value="P-loop containing nucleoside triphosphate hydrolases"/>
    <property type="match status" value="1"/>
</dbReference>
<evidence type="ECO:0000259" key="1">
    <source>
        <dbReference type="Pfam" id="PF21530"/>
    </source>
</evidence>
<gene>
    <name evidence="2" type="ORF">CY34DRAFT_72944</name>
</gene>
<keyword evidence="3" id="KW-1185">Reference proteome</keyword>
<feature type="domain" description="DNA helicase Pif1-like 2B" evidence="1">
    <location>
        <begin position="91"/>
        <end position="127"/>
    </location>
</feature>
<dbReference type="InterPro" id="IPR027417">
    <property type="entry name" value="P-loop_NTPase"/>
</dbReference>
<evidence type="ECO:0000313" key="2">
    <source>
        <dbReference type="EMBL" id="KIK47900.1"/>
    </source>
</evidence>
<proteinExistence type="predicted"/>
<dbReference type="HOGENOM" id="CLU_001613_7_3_1"/>
<feature type="non-terminal residue" evidence="2">
    <location>
        <position position="205"/>
    </location>
</feature>
<sequence length="205" mass="22557">FVDMLNAMRFGRLDKVSIQAFQSLSRPLTYEDGIGPTQLYPTRSEVDSANRTKLASLPGDGIRYPATDTPGRDSNDNLVSLEQMGRLLERLVAQQVIHLKVGAQIMLIKNMVQGQLVNGSVGQVVRFSTSEEAMRTATPIATEEGLKGGLSTKSELPANYDNSQWPVVRFTCGRELLCVPTEFTVDNADGGIEARRRQVSHLTFV</sequence>
<dbReference type="InParanoid" id="A0A0D0ACD6"/>
<dbReference type="AlphaFoldDB" id="A0A0D0ACD6"/>
<evidence type="ECO:0000313" key="3">
    <source>
        <dbReference type="Proteomes" id="UP000054485"/>
    </source>
</evidence>
<reference evidence="3" key="2">
    <citation type="submission" date="2015-01" db="EMBL/GenBank/DDBJ databases">
        <title>Evolutionary Origins and Diversification of the Mycorrhizal Mutualists.</title>
        <authorList>
            <consortium name="DOE Joint Genome Institute"/>
            <consortium name="Mycorrhizal Genomics Consortium"/>
            <person name="Kohler A."/>
            <person name="Kuo A."/>
            <person name="Nagy L.G."/>
            <person name="Floudas D."/>
            <person name="Copeland A."/>
            <person name="Barry K.W."/>
            <person name="Cichocki N."/>
            <person name="Veneault-Fourrey C."/>
            <person name="LaButti K."/>
            <person name="Lindquist E.A."/>
            <person name="Lipzen A."/>
            <person name="Lundell T."/>
            <person name="Morin E."/>
            <person name="Murat C."/>
            <person name="Riley R."/>
            <person name="Ohm R."/>
            <person name="Sun H."/>
            <person name="Tunlid A."/>
            <person name="Henrissat B."/>
            <person name="Grigoriev I.V."/>
            <person name="Hibbett D.S."/>
            <person name="Martin F."/>
        </authorList>
    </citation>
    <scope>NUCLEOTIDE SEQUENCE [LARGE SCALE GENOMIC DNA]</scope>
    <source>
        <strain evidence="3">UH-Slu-Lm8-n1</strain>
    </source>
</reference>
<organism evidence="2 3">
    <name type="scientific">Suillus luteus UH-Slu-Lm8-n1</name>
    <dbReference type="NCBI Taxonomy" id="930992"/>
    <lineage>
        <taxon>Eukaryota</taxon>
        <taxon>Fungi</taxon>
        <taxon>Dikarya</taxon>
        <taxon>Basidiomycota</taxon>
        <taxon>Agaricomycotina</taxon>
        <taxon>Agaricomycetes</taxon>
        <taxon>Agaricomycetidae</taxon>
        <taxon>Boletales</taxon>
        <taxon>Suillineae</taxon>
        <taxon>Suillaceae</taxon>
        <taxon>Suillus</taxon>
    </lineage>
</organism>
<reference evidence="2 3" key="1">
    <citation type="submission" date="2014-04" db="EMBL/GenBank/DDBJ databases">
        <authorList>
            <consortium name="DOE Joint Genome Institute"/>
            <person name="Kuo A."/>
            <person name="Ruytinx J."/>
            <person name="Rineau F."/>
            <person name="Colpaert J."/>
            <person name="Kohler A."/>
            <person name="Nagy L.G."/>
            <person name="Floudas D."/>
            <person name="Copeland A."/>
            <person name="Barry K.W."/>
            <person name="Cichocki N."/>
            <person name="Veneault-Fourrey C."/>
            <person name="LaButti K."/>
            <person name="Lindquist E.A."/>
            <person name="Lipzen A."/>
            <person name="Lundell T."/>
            <person name="Morin E."/>
            <person name="Murat C."/>
            <person name="Sun H."/>
            <person name="Tunlid A."/>
            <person name="Henrissat B."/>
            <person name="Grigoriev I.V."/>
            <person name="Hibbett D.S."/>
            <person name="Martin F."/>
            <person name="Nordberg H.P."/>
            <person name="Cantor M.N."/>
            <person name="Hua S.X."/>
        </authorList>
    </citation>
    <scope>NUCLEOTIDE SEQUENCE [LARGE SCALE GENOMIC DNA]</scope>
    <source>
        <strain evidence="2 3">UH-Slu-Lm8-n1</strain>
    </source>
</reference>
<dbReference type="Proteomes" id="UP000054485">
    <property type="component" value="Unassembled WGS sequence"/>
</dbReference>
<dbReference type="STRING" id="930992.A0A0D0ACD6"/>
<dbReference type="InterPro" id="IPR049163">
    <property type="entry name" value="Pif1-like_2B_dom"/>
</dbReference>
<dbReference type="OrthoDB" id="432234at2759"/>
<accession>A0A0D0ACD6</accession>
<name>A0A0D0ACD6_9AGAM</name>
<dbReference type="EMBL" id="KN835142">
    <property type="protein sequence ID" value="KIK47900.1"/>
    <property type="molecule type" value="Genomic_DNA"/>
</dbReference>
<protein>
    <recommendedName>
        <fullName evidence="1">DNA helicase Pif1-like 2B domain-containing protein</fullName>
    </recommendedName>
</protein>
<dbReference type="Pfam" id="PF21530">
    <property type="entry name" value="Pif1_2B_dom"/>
    <property type="match status" value="1"/>
</dbReference>